<evidence type="ECO:0000256" key="1">
    <source>
        <dbReference type="ARBA" id="ARBA00004141"/>
    </source>
</evidence>
<dbReference type="Pfam" id="PF07690">
    <property type="entry name" value="MFS_1"/>
    <property type="match status" value="1"/>
</dbReference>
<sequence>MGSNQRQVPPMRRQWSCGVMDSIEPVEVPGTVLLFPQYASKATTALPEQQGIERDNEKRTPSGIVLSPQPEDTLNDPLNFPIWRRNAALMALGLYCMLGGGMAPLLATGFPNVADTYHVTIAQVALTTGLYMLGLGIGSVFLMPTAIIFGKRPVYLITAVCFIGISIWCATSPSYNSLLIARIAQGIAECLASATVSELFFLHERAFRLGIYTLLLLSGKNLFPLLSAEIIEALNWRAVFWVVAAIAAGCLVLLAFFLPETFWDRTAVPVATQDVSSLVHHPHTTIIKEIELQGPSETAQVASYEEHRIDSFRPNVSTSVTSKGIDGSHPLQQTQTLEFTGPLSPRLHTQWPNPATNVNKTKSIIEHHEVSSASSLPTKPVDSYTNYWRQQPPKSFAKSLTIFPRRLSNTPYHLIMLRPFILFAYPSIAWASLTYACSIGWLIVLSESISALYRNRETYNFNAFDTGLVYLSAFIGGVLGTALAGKVSDIVVKFMCKRNGGFYEPEFRLVMMVPVAICSVAGLMGFGWSIEVKDMYMVPTVFFGLISFGCSLGSTVAISFAVDCYREFAGEALVTLNFSKNILHGLVWSLFFPEWLEHKGSKTVFVAIGMIQLVCLLFTIPMFIYGKRARVWVVKKDLMKKYI</sequence>
<dbReference type="InterPro" id="IPR011701">
    <property type="entry name" value="MFS"/>
</dbReference>
<keyword evidence="4 6" id="KW-0472">Membrane</keyword>
<evidence type="ECO:0000313" key="7">
    <source>
        <dbReference type="EMBL" id="QDS72185.1"/>
    </source>
</evidence>
<dbReference type="PANTHER" id="PTHR23502:SF4">
    <property type="entry name" value="MAJOR FACILITATOR SUPERFAMILY (MFS) PROFILE DOMAIN-CONTAINING PROTEIN-RELATED"/>
    <property type="match status" value="1"/>
</dbReference>
<feature type="transmembrane region" description="Helical" evidence="6">
    <location>
        <begin position="509"/>
        <end position="530"/>
    </location>
</feature>
<dbReference type="PANTHER" id="PTHR23502">
    <property type="entry name" value="MAJOR FACILITATOR SUPERFAMILY"/>
    <property type="match status" value="1"/>
</dbReference>
<keyword evidence="2 6" id="KW-0812">Transmembrane</keyword>
<feature type="transmembrane region" description="Helical" evidence="6">
    <location>
        <begin position="87"/>
        <end position="107"/>
    </location>
</feature>
<comment type="subcellular location">
    <subcellularLocation>
        <location evidence="1">Membrane</location>
        <topology evidence="1">Multi-pass membrane protein</topology>
    </subcellularLocation>
</comment>
<organism evidence="7 8">
    <name type="scientific">Venturia effusa</name>
    <dbReference type="NCBI Taxonomy" id="50376"/>
    <lineage>
        <taxon>Eukaryota</taxon>
        <taxon>Fungi</taxon>
        <taxon>Dikarya</taxon>
        <taxon>Ascomycota</taxon>
        <taxon>Pezizomycotina</taxon>
        <taxon>Dothideomycetes</taxon>
        <taxon>Pleosporomycetidae</taxon>
        <taxon>Venturiales</taxon>
        <taxon>Venturiaceae</taxon>
        <taxon>Venturia</taxon>
    </lineage>
</organism>
<reference evidence="7 8" key="1">
    <citation type="submission" date="2019-07" db="EMBL/GenBank/DDBJ databases">
        <title>Finished genome of Venturia effusa.</title>
        <authorList>
            <person name="Young C.A."/>
            <person name="Cox M.P."/>
            <person name="Ganley A.R.D."/>
            <person name="David W.J."/>
        </authorList>
    </citation>
    <scope>NUCLEOTIDE SEQUENCE [LARGE SCALE GENOMIC DNA]</scope>
    <source>
        <strain evidence="8">albino</strain>
    </source>
</reference>
<dbReference type="STRING" id="50376.A0A517L983"/>
<feature type="transmembrane region" description="Helical" evidence="6">
    <location>
        <begin position="119"/>
        <end position="142"/>
    </location>
</feature>
<feature type="transmembrane region" description="Helical" evidence="6">
    <location>
        <begin position="420"/>
        <end position="444"/>
    </location>
</feature>
<dbReference type="Gene3D" id="1.20.1720.10">
    <property type="entry name" value="Multidrug resistance protein D"/>
    <property type="match status" value="1"/>
</dbReference>
<dbReference type="InterPro" id="IPR036259">
    <property type="entry name" value="MFS_trans_sf"/>
</dbReference>
<evidence type="ECO:0000256" key="6">
    <source>
        <dbReference type="SAM" id="Phobius"/>
    </source>
</evidence>
<feature type="transmembrane region" description="Helical" evidence="6">
    <location>
        <begin position="209"/>
        <end position="226"/>
    </location>
</feature>
<evidence type="ECO:0000256" key="5">
    <source>
        <dbReference type="SAM" id="MobiDB-lite"/>
    </source>
</evidence>
<feature type="region of interest" description="Disordered" evidence="5">
    <location>
        <begin position="45"/>
        <end position="68"/>
    </location>
</feature>
<dbReference type="AlphaFoldDB" id="A0A517L983"/>
<dbReference type="Gene3D" id="1.20.1250.20">
    <property type="entry name" value="MFS general substrate transporter like domains"/>
    <property type="match status" value="1"/>
</dbReference>
<proteinExistence type="predicted"/>
<feature type="transmembrane region" description="Helical" evidence="6">
    <location>
        <begin position="154"/>
        <end position="173"/>
    </location>
</feature>
<protein>
    <recommendedName>
        <fullName evidence="9">Major facilitator superfamily (MFS) profile domain-containing protein</fullName>
    </recommendedName>
</protein>
<dbReference type="GO" id="GO:0022857">
    <property type="term" value="F:transmembrane transporter activity"/>
    <property type="evidence" value="ECO:0007669"/>
    <property type="project" value="InterPro"/>
</dbReference>
<evidence type="ECO:0000256" key="3">
    <source>
        <dbReference type="ARBA" id="ARBA00022989"/>
    </source>
</evidence>
<feature type="transmembrane region" description="Helical" evidence="6">
    <location>
        <begin position="604"/>
        <end position="626"/>
    </location>
</feature>
<feature type="transmembrane region" description="Helical" evidence="6">
    <location>
        <begin position="536"/>
        <end position="560"/>
    </location>
</feature>
<gene>
    <name evidence="7" type="ORF">FKW77_004861</name>
</gene>
<feature type="compositionally biased region" description="Basic and acidic residues" evidence="5">
    <location>
        <begin position="51"/>
        <end position="60"/>
    </location>
</feature>
<evidence type="ECO:0000313" key="8">
    <source>
        <dbReference type="Proteomes" id="UP000316270"/>
    </source>
</evidence>
<accession>A0A517L983</accession>
<dbReference type="EMBL" id="CP042191">
    <property type="protein sequence ID" value="QDS72185.1"/>
    <property type="molecule type" value="Genomic_DNA"/>
</dbReference>
<dbReference type="Proteomes" id="UP000316270">
    <property type="component" value="Chromosome 7"/>
</dbReference>
<name>A0A517L983_9PEZI</name>
<dbReference type="FunFam" id="1.20.1250.20:FF:000396">
    <property type="entry name" value="MFS general substrate transporter"/>
    <property type="match status" value="1"/>
</dbReference>
<feature type="transmembrane region" description="Helical" evidence="6">
    <location>
        <begin position="572"/>
        <end position="592"/>
    </location>
</feature>
<feature type="transmembrane region" description="Helical" evidence="6">
    <location>
        <begin position="179"/>
        <end position="202"/>
    </location>
</feature>
<feature type="transmembrane region" description="Helical" evidence="6">
    <location>
        <begin position="238"/>
        <end position="258"/>
    </location>
</feature>
<evidence type="ECO:0000256" key="4">
    <source>
        <dbReference type="ARBA" id="ARBA00023136"/>
    </source>
</evidence>
<evidence type="ECO:0008006" key="9">
    <source>
        <dbReference type="Google" id="ProtNLM"/>
    </source>
</evidence>
<dbReference type="GO" id="GO:0005886">
    <property type="term" value="C:plasma membrane"/>
    <property type="evidence" value="ECO:0007669"/>
    <property type="project" value="TreeGrafter"/>
</dbReference>
<dbReference type="OrthoDB" id="4500315at2759"/>
<keyword evidence="3 6" id="KW-1133">Transmembrane helix</keyword>
<dbReference type="SUPFAM" id="SSF103473">
    <property type="entry name" value="MFS general substrate transporter"/>
    <property type="match status" value="1"/>
</dbReference>
<evidence type="ECO:0000256" key="2">
    <source>
        <dbReference type="ARBA" id="ARBA00022692"/>
    </source>
</evidence>
<feature type="transmembrane region" description="Helical" evidence="6">
    <location>
        <begin position="468"/>
        <end position="488"/>
    </location>
</feature>
<keyword evidence="8" id="KW-1185">Reference proteome</keyword>